<dbReference type="Proteomes" id="UP000499080">
    <property type="component" value="Unassembled WGS sequence"/>
</dbReference>
<keyword evidence="2" id="KW-1185">Reference proteome</keyword>
<reference evidence="1 2" key="1">
    <citation type="journal article" date="2019" name="Sci. Rep.">
        <title>Orb-weaving spider Araneus ventricosus genome elucidates the spidroin gene catalogue.</title>
        <authorList>
            <person name="Kono N."/>
            <person name="Nakamura H."/>
            <person name="Ohtoshi R."/>
            <person name="Moran D.A.P."/>
            <person name="Shinohara A."/>
            <person name="Yoshida Y."/>
            <person name="Fujiwara M."/>
            <person name="Mori M."/>
            <person name="Tomita M."/>
            <person name="Arakawa K."/>
        </authorList>
    </citation>
    <scope>NUCLEOTIDE SEQUENCE [LARGE SCALE GENOMIC DNA]</scope>
</reference>
<dbReference type="OrthoDB" id="10562887at2759"/>
<dbReference type="EMBL" id="BGPR01094650">
    <property type="protein sequence ID" value="GBM35552.1"/>
    <property type="molecule type" value="Genomic_DNA"/>
</dbReference>
<sequence>MSSSGLLKWVMHEMSSSGLLKWAMHEMSSSGLLKWAMHEMSSSGLLKWAMHEMRSSGVLVMYYPSAMLGQWIMDGGIGSCIMRVLLDRENGLCMV</sequence>
<organism evidence="1 2">
    <name type="scientific">Araneus ventricosus</name>
    <name type="common">Orbweaver spider</name>
    <name type="synonym">Epeira ventricosa</name>
    <dbReference type="NCBI Taxonomy" id="182803"/>
    <lineage>
        <taxon>Eukaryota</taxon>
        <taxon>Metazoa</taxon>
        <taxon>Ecdysozoa</taxon>
        <taxon>Arthropoda</taxon>
        <taxon>Chelicerata</taxon>
        <taxon>Arachnida</taxon>
        <taxon>Araneae</taxon>
        <taxon>Araneomorphae</taxon>
        <taxon>Entelegynae</taxon>
        <taxon>Araneoidea</taxon>
        <taxon>Araneidae</taxon>
        <taxon>Araneus</taxon>
    </lineage>
</organism>
<proteinExistence type="predicted"/>
<name>A0A4Y2F1Z0_ARAVE</name>
<accession>A0A4Y2F1Z0</accession>
<comment type="caution">
    <text evidence="1">The sequence shown here is derived from an EMBL/GenBank/DDBJ whole genome shotgun (WGS) entry which is preliminary data.</text>
</comment>
<protein>
    <submittedName>
        <fullName evidence="1">Uncharacterized protein</fullName>
    </submittedName>
</protein>
<gene>
    <name evidence="1" type="ORF">AVEN_275709_1</name>
</gene>
<evidence type="ECO:0000313" key="2">
    <source>
        <dbReference type="Proteomes" id="UP000499080"/>
    </source>
</evidence>
<dbReference type="AlphaFoldDB" id="A0A4Y2F1Z0"/>
<evidence type="ECO:0000313" key="1">
    <source>
        <dbReference type="EMBL" id="GBM35552.1"/>
    </source>
</evidence>